<evidence type="ECO:0000313" key="2">
    <source>
        <dbReference type="Proteomes" id="UP000016930"/>
    </source>
</evidence>
<dbReference type="AlphaFoldDB" id="M2P8I0"/>
<accession>M2P8I0</accession>
<name>M2P8I0_CERS8</name>
<reference evidence="1 2" key="1">
    <citation type="journal article" date="2012" name="Proc. Natl. Acad. Sci. U.S.A.">
        <title>Comparative genomics of Ceriporiopsis subvermispora and Phanerochaete chrysosporium provide insight into selective ligninolysis.</title>
        <authorList>
            <person name="Fernandez-Fueyo E."/>
            <person name="Ruiz-Duenas F.J."/>
            <person name="Ferreira P."/>
            <person name="Floudas D."/>
            <person name="Hibbett D.S."/>
            <person name="Canessa P."/>
            <person name="Larrondo L.F."/>
            <person name="James T.Y."/>
            <person name="Seelenfreund D."/>
            <person name="Lobos S."/>
            <person name="Polanco R."/>
            <person name="Tello M."/>
            <person name="Honda Y."/>
            <person name="Watanabe T."/>
            <person name="Watanabe T."/>
            <person name="Ryu J.S."/>
            <person name="Kubicek C.P."/>
            <person name="Schmoll M."/>
            <person name="Gaskell J."/>
            <person name="Hammel K.E."/>
            <person name="St John F.J."/>
            <person name="Vanden Wymelenberg A."/>
            <person name="Sabat G."/>
            <person name="Splinter BonDurant S."/>
            <person name="Syed K."/>
            <person name="Yadav J.S."/>
            <person name="Doddapaneni H."/>
            <person name="Subramanian V."/>
            <person name="Lavin J.L."/>
            <person name="Oguiza J.A."/>
            <person name="Perez G."/>
            <person name="Pisabarro A.G."/>
            <person name="Ramirez L."/>
            <person name="Santoyo F."/>
            <person name="Master E."/>
            <person name="Coutinho P.M."/>
            <person name="Henrissat B."/>
            <person name="Lombard V."/>
            <person name="Magnuson J.K."/>
            <person name="Kuees U."/>
            <person name="Hori C."/>
            <person name="Igarashi K."/>
            <person name="Samejima M."/>
            <person name="Held B.W."/>
            <person name="Barry K.W."/>
            <person name="LaButti K.M."/>
            <person name="Lapidus A."/>
            <person name="Lindquist E.A."/>
            <person name="Lucas S.M."/>
            <person name="Riley R."/>
            <person name="Salamov A.A."/>
            <person name="Hoffmeister D."/>
            <person name="Schwenk D."/>
            <person name="Hadar Y."/>
            <person name="Yarden O."/>
            <person name="de Vries R.P."/>
            <person name="Wiebenga A."/>
            <person name="Stenlid J."/>
            <person name="Eastwood D."/>
            <person name="Grigoriev I.V."/>
            <person name="Berka R.M."/>
            <person name="Blanchette R.A."/>
            <person name="Kersten P."/>
            <person name="Martinez A.T."/>
            <person name="Vicuna R."/>
            <person name="Cullen D."/>
        </authorList>
    </citation>
    <scope>NUCLEOTIDE SEQUENCE [LARGE SCALE GENOMIC DNA]</scope>
    <source>
        <strain evidence="1 2">B</strain>
    </source>
</reference>
<protein>
    <submittedName>
        <fullName evidence="1">Uncharacterized protein</fullName>
    </submittedName>
</protein>
<organism evidence="1 2">
    <name type="scientific">Ceriporiopsis subvermispora (strain B)</name>
    <name type="common">White-rot fungus</name>
    <name type="synonym">Gelatoporia subvermispora</name>
    <dbReference type="NCBI Taxonomy" id="914234"/>
    <lineage>
        <taxon>Eukaryota</taxon>
        <taxon>Fungi</taxon>
        <taxon>Dikarya</taxon>
        <taxon>Basidiomycota</taxon>
        <taxon>Agaricomycotina</taxon>
        <taxon>Agaricomycetes</taxon>
        <taxon>Polyporales</taxon>
        <taxon>Gelatoporiaceae</taxon>
        <taxon>Gelatoporia</taxon>
    </lineage>
</organism>
<evidence type="ECO:0000313" key="1">
    <source>
        <dbReference type="EMBL" id="EMD31699.1"/>
    </source>
</evidence>
<dbReference type="Proteomes" id="UP000016930">
    <property type="component" value="Unassembled WGS sequence"/>
</dbReference>
<sequence>MPTDVQGYTSKQPQYQIHANPGRSPRFLQIFVFDDGVDAPRKRNGVIPAQKCCKDCG</sequence>
<dbReference type="HOGENOM" id="CLU_2996361_0_0_1"/>
<keyword evidence="2" id="KW-1185">Reference proteome</keyword>
<dbReference type="EMBL" id="KB445816">
    <property type="protein sequence ID" value="EMD31699.1"/>
    <property type="molecule type" value="Genomic_DNA"/>
</dbReference>
<proteinExistence type="predicted"/>
<gene>
    <name evidence="1" type="ORF">CERSUDRAFT_100165</name>
</gene>